<evidence type="ECO:0000313" key="9">
    <source>
        <dbReference type="Proteomes" id="UP000886785"/>
    </source>
</evidence>
<reference evidence="8" key="2">
    <citation type="journal article" date="2021" name="PeerJ">
        <title>Extensive microbial diversity within the chicken gut microbiome revealed by metagenomics and culture.</title>
        <authorList>
            <person name="Gilroy R."/>
            <person name="Ravi A."/>
            <person name="Getino M."/>
            <person name="Pursley I."/>
            <person name="Horton D.L."/>
            <person name="Alikhan N.F."/>
            <person name="Baker D."/>
            <person name="Gharbi K."/>
            <person name="Hall N."/>
            <person name="Watson M."/>
            <person name="Adriaenssens E.M."/>
            <person name="Foster-Nyarko E."/>
            <person name="Jarju S."/>
            <person name="Secka A."/>
            <person name="Antonio M."/>
            <person name="Oren A."/>
            <person name="Chaudhuri R.R."/>
            <person name="La Ragione R."/>
            <person name="Hildebrand F."/>
            <person name="Pallen M.J."/>
        </authorList>
    </citation>
    <scope>NUCLEOTIDE SEQUENCE</scope>
    <source>
        <strain evidence="8">ChiSjej1B19-7085</strain>
    </source>
</reference>
<reference evidence="8" key="1">
    <citation type="submission" date="2020-10" db="EMBL/GenBank/DDBJ databases">
        <authorList>
            <person name="Gilroy R."/>
        </authorList>
    </citation>
    <scope>NUCLEOTIDE SEQUENCE</scope>
    <source>
        <strain evidence="8">ChiSjej1B19-7085</strain>
    </source>
</reference>
<comment type="function">
    <text evidence="1">Ferredoxins are iron-sulfur proteins that transfer electrons in a wide variety of metabolic reactions.</text>
</comment>
<dbReference type="Pfam" id="PF13237">
    <property type="entry name" value="Fer4_10"/>
    <property type="match status" value="1"/>
</dbReference>
<evidence type="ECO:0000256" key="6">
    <source>
        <dbReference type="ARBA" id="ARBA00023014"/>
    </source>
</evidence>
<keyword evidence="3" id="KW-0004">4Fe-4S</keyword>
<evidence type="ECO:0000256" key="5">
    <source>
        <dbReference type="ARBA" id="ARBA00023004"/>
    </source>
</evidence>
<evidence type="ECO:0000313" key="8">
    <source>
        <dbReference type="EMBL" id="HIR56284.1"/>
    </source>
</evidence>
<dbReference type="AlphaFoldDB" id="A0A9D1DP34"/>
<dbReference type="PROSITE" id="PS51379">
    <property type="entry name" value="4FE4S_FER_2"/>
    <property type="match status" value="2"/>
</dbReference>
<feature type="domain" description="4Fe-4S ferredoxin-type" evidence="7">
    <location>
        <begin position="345"/>
        <end position="372"/>
    </location>
</feature>
<name>A0A9D1DP34_9FIRM</name>
<feature type="domain" description="4Fe-4S ferredoxin-type" evidence="7">
    <location>
        <begin position="314"/>
        <end position="343"/>
    </location>
</feature>
<evidence type="ECO:0000256" key="4">
    <source>
        <dbReference type="ARBA" id="ARBA00022723"/>
    </source>
</evidence>
<organism evidence="8 9">
    <name type="scientific">Candidatus Gallacutalibacter pullicola</name>
    <dbReference type="NCBI Taxonomy" id="2840830"/>
    <lineage>
        <taxon>Bacteria</taxon>
        <taxon>Bacillati</taxon>
        <taxon>Bacillota</taxon>
        <taxon>Clostridia</taxon>
        <taxon>Eubacteriales</taxon>
        <taxon>Candidatus Gallacutalibacter</taxon>
    </lineage>
</organism>
<dbReference type="Proteomes" id="UP000886785">
    <property type="component" value="Unassembled WGS sequence"/>
</dbReference>
<evidence type="ECO:0000256" key="1">
    <source>
        <dbReference type="ARBA" id="ARBA00003532"/>
    </source>
</evidence>
<keyword evidence="4" id="KW-0479">Metal-binding</keyword>
<dbReference type="Gene3D" id="3.40.50.11440">
    <property type="match status" value="1"/>
</dbReference>
<keyword evidence="6" id="KW-0411">Iron-sulfur</keyword>
<dbReference type="InterPro" id="IPR007160">
    <property type="entry name" value="DUF362"/>
</dbReference>
<dbReference type="PANTHER" id="PTHR24960">
    <property type="entry name" value="PHOTOSYSTEM I IRON-SULFUR CENTER-RELATED"/>
    <property type="match status" value="1"/>
</dbReference>
<dbReference type="PANTHER" id="PTHR24960:SF76">
    <property type="entry name" value="4FE-4S FERREDOXIN-TYPE DOMAIN-CONTAINING PROTEIN"/>
    <property type="match status" value="1"/>
</dbReference>
<comment type="caution">
    <text evidence="8">The sequence shown here is derived from an EMBL/GenBank/DDBJ whole genome shotgun (WGS) entry which is preliminary data.</text>
</comment>
<dbReference type="SUPFAM" id="SSF54862">
    <property type="entry name" value="4Fe-4S ferredoxins"/>
    <property type="match status" value="1"/>
</dbReference>
<gene>
    <name evidence="8" type="ORF">IAA54_01310</name>
</gene>
<proteinExistence type="predicted"/>
<protein>
    <recommendedName>
        <fullName evidence="2">Ferredoxin</fullName>
    </recommendedName>
</protein>
<dbReference type="InterPro" id="IPR050157">
    <property type="entry name" value="PSI_iron-sulfur_center"/>
</dbReference>
<dbReference type="InterPro" id="IPR017896">
    <property type="entry name" value="4Fe4S_Fe-S-bd"/>
</dbReference>
<keyword evidence="5" id="KW-0408">Iron</keyword>
<evidence type="ECO:0000259" key="7">
    <source>
        <dbReference type="PROSITE" id="PS51379"/>
    </source>
</evidence>
<dbReference type="InterPro" id="IPR017900">
    <property type="entry name" value="4Fe4S_Fe_S_CS"/>
</dbReference>
<dbReference type="GO" id="GO:0046872">
    <property type="term" value="F:metal ion binding"/>
    <property type="evidence" value="ECO:0007669"/>
    <property type="project" value="UniProtKB-KW"/>
</dbReference>
<sequence length="377" mass="41415">MEQIGLTGCKSYDYEEIRRAVDFLWDTLSFSRLVKPGMTAVIKPNLVMKSGPEGGVATHPLLVAAVGTKLKELGADVIVAESPGGPYTPTALRIIYGGCGYLEMSEKYGIPLNYDCSYSDAEAPDGVRSHHFQIINPILNADLIVDVAKLKTHCMTGFSGAVKNMFGTIPGLMKPELHCRFPEKPDFCEMVIDLCELVRPQISFVDGVIGMEGNGPTGGTPRFVGALLAGTNPYALDLACTKIISMKQSDALLTAPAARRGIGPESMDEVEVLGDKLEDYRIPDFRQPESRTSDFVLDYVPKFLRPAAKKILTPIPKIRESDCVGCGRCAQSCPQHTIQIVKHVAKINYQDCIRCYCCHEMCPERAIDIKRFSLFKL</sequence>
<evidence type="ECO:0000256" key="3">
    <source>
        <dbReference type="ARBA" id="ARBA00022485"/>
    </source>
</evidence>
<dbReference type="Pfam" id="PF04015">
    <property type="entry name" value="DUF362"/>
    <property type="match status" value="1"/>
</dbReference>
<accession>A0A9D1DP34</accession>
<evidence type="ECO:0000256" key="2">
    <source>
        <dbReference type="ARBA" id="ARBA00013529"/>
    </source>
</evidence>
<dbReference type="EMBL" id="DVHF01000014">
    <property type="protein sequence ID" value="HIR56284.1"/>
    <property type="molecule type" value="Genomic_DNA"/>
</dbReference>
<dbReference type="PROSITE" id="PS00198">
    <property type="entry name" value="4FE4S_FER_1"/>
    <property type="match status" value="1"/>
</dbReference>
<dbReference type="Gene3D" id="3.30.70.20">
    <property type="match status" value="1"/>
</dbReference>
<dbReference type="GO" id="GO:0051539">
    <property type="term" value="F:4 iron, 4 sulfur cluster binding"/>
    <property type="evidence" value="ECO:0007669"/>
    <property type="project" value="UniProtKB-KW"/>
</dbReference>